<dbReference type="EC" id="1.8.4.11" evidence="1"/>
<dbReference type="InterPro" id="IPR036509">
    <property type="entry name" value="Met_Sox_Rdtase_MsrA_sf"/>
</dbReference>
<reference evidence="4" key="1">
    <citation type="submission" date="2020-05" db="EMBL/GenBank/DDBJ databases">
        <authorList>
            <person name="Chiriac C."/>
            <person name="Salcher M."/>
            <person name="Ghai R."/>
            <person name="Kavagutti S V."/>
        </authorList>
    </citation>
    <scope>NUCLEOTIDE SEQUENCE</scope>
</reference>
<dbReference type="HAMAP" id="MF_01401">
    <property type="entry name" value="MsrA"/>
    <property type="match status" value="1"/>
</dbReference>
<dbReference type="Gene3D" id="3.30.1060.10">
    <property type="entry name" value="Peptide methionine sulphoxide reductase MsrA"/>
    <property type="match status" value="1"/>
</dbReference>
<organism evidence="4">
    <name type="scientific">freshwater metagenome</name>
    <dbReference type="NCBI Taxonomy" id="449393"/>
    <lineage>
        <taxon>unclassified sequences</taxon>
        <taxon>metagenomes</taxon>
        <taxon>ecological metagenomes</taxon>
    </lineage>
</organism>
<dbReference type="PANTHER" id="PTHR43774">
    <property type="entry name" value="PEPTIDE METHIONINE SULFOXIDE REDUCTASE"/>
    <property type="match status" value="1"/>
</dbReference>
<accession>A0A6J6CEC0</accession>
<evidence type="ECO:0000256" key="1">
    <source>
        <dbReference type="ARBA" id="ARBA00012502"/>
    </source>
</evidence>
<dbReference type="NCBIfam" id="TIGR00401">
    <property type="entry name" value="msrA"/>
    <property type="match status" value="1"/>
</dbReference>
<dbReference type="InterPro" id="IPR002569">
    <property type="entry name" value="Met_Sox_Rdtase_MsrA_dom"/>
</dbReference>
<name>A0A6J6CEC0_9ZZZZ</name>
<dbReference type="AlphaFoldDB" id="A0A6J6CEC0"/>
<dbReference type="Pfam" id="PF01625">
    <property type="entry name" value="PMSR"/>
    <property type="match status" value="1"/>
</dbReference>
<dbReference type="GO" id="GO:0008113">
    <property type="term" value="F:peptide-methionine (S)-S-oxide reductase activity"/>
    <property type="evidence" value="ECO:0007669"/>
    <property type="project" value="UniProtKB-EC"/>
</dbReference>
<sequence>MKSFVLAGGCFWCLDSAYMQFKGISDVVCGYMGGESQNPSYEAVCTGTTNHAEVAEVFFNEDEISSEIILDIFFTLHDPRQLNRQGNDIGTQYRSEMFYRNEGERQEFEAALERAKDIWDGEIVTAINPAETFWAAEEYHQDFFAKNPNQGYCNAVVAPKMAKVREKFREFSK</sequence>
<feature type="domain" description="Peptide methionine sulphoxide reductase MsrA" evidence="3">
    <location>
        <begin position="5"/>
        <end position="154"/>
    </location>
</feature>
<keyword evidence="2" id="KW-0560">Oxidoreductase</keyword>
<proteinExistence type="inferred from homology"/>
<evidence type="ECO:0000313" key="4">
    <source>
        <dbReference type="EMBL" id="CAB4548649.1"/>
    </source>
</evidence>
<evidence type="ECO:0000259" key="3">
    <source>
        <dbReference type="Pfam" id="PF01625"/>
    </source>
</evidence>
<protein>
    <recommendedName>
        <fullName evidence="1">peptide-methionine (S)-S-oxide reductase</fullName>
        <ecNumber evidence="1">1.8.4.11</ecNumber>
    </recommendedName>
</protein>
<evidence type="ECO:0000256" key="2">
    <source>
        <dbReference type="ARBA" id="ARBA00023002"/>
    </source>
</evidence>
<dbReference type="PANTHER" id="PTHR43774:SF1">
    <property type="entry name" value="PEPTIDE METHIONINE SULFOXIDE REDUCTASE MSRA 2"/>
    <property type="match status" value="1"/>
</dbReference>
<gene>
    <name evidence="4" type="ORF">UFOPK1433_00972</name>
</gene>
<dbReference type="EMBL" id="CAEZSN010000124">
    <property type="protein sequence ID" value="CAB4548649.1"/>
    <property type="molecule type" value="Genomic_DNA"/>
</dbReference>
<dbReference type="SUPFAM" id="SSF55068">
    <property type="entry name" value="Peptide methionine sulfoxide reductase"/>
    <property type="match status" value="1"/>
</dbReference>